<dbReference type="Gene3D" id="1.10.287.130">
    <property type="match status" value="1"/>
</dbReference>
<dbReference type="SMART" id="SM00388">
    <property type="entry name" value="HisKA"/>
    <property type="match status" value="1"/>
</dbReference>
<evidence type="ECO:0000256" key="5">
    <source>
        <dbReference type="PROSITE-ProRule" id="PRU00110"/>
    </source>
</evidence>
<evidence type="ECO:0000259" key="10">
    <source>
        <dbReference type="PROSITE" id="PS50110"/>
    </source>
</evidence>
<accession>A0AA46TML8</accession>
<sequence length="741" mass="83021">MLPILKHYFSRRVRGATFSAILFFLSAIIIGGVIYQRQHAIENRLLANLVWTSYQFDREVRELHLTLVDMKVGNNSVDDLLLRFEILYSRKTLFQRGDIYLAVSKIEGVNELVEKASELIEEIDVIVSPLWSSLDVVNEITIEELLIKVVELQRYTGNILIDTNANVAMLRASERQAMTRLYALALIILLSLTISGGVLVRALFREVKTSLHKAQALEEKSKELRETAKRAEIASQAKSEFMAIMSHEIRTPLNGVVGMADLLSEEVHTAKAYSYLSALKRSADSLRAVVSDILDYTKIENGQLDLDTRPFDLKECIESLCVGYALQDNTKPVVFSYSIDTSLPTYVAGDAARLRQVIMNLINNALKFTDKGFVKFYASVDLNGRLLFEVHDTGGGIAVKDQKRLFLAFSQVDSSISRRHEGTGLGLAICKRLVHAMGGEIGVTSQVARGSHFWFWLPLVEAECVDDYCCSEQQMILANHHHILVVEDNAINQTVAKAMLEQLGLRVAIVNNGQLALEFLQEKYSTIDLVLMDMQMPILDGPETTLRWRAFEAANSLVRLPIVAMTANVMPEHRNLCFKSGMDDIITKPFTRVELHNLIKQYIALGDEPCGPNNSLCVENAKLFYTPKEGGVLDYKVCEELKEMLDPIALSALIDNFLIRLETRIVKLHNTCVLKDYGLLRNEAHSLKGAALSLGCISIAACAERLERYDDDSEEYLLSLIDDLKVAKIKTVDALDISGLR</sequence>
<gene>
    <name evidence="12" type="ORF">M0220_09385</name>
</gene>
<dbReference type="GO" id="GO:0000155">
    <property type="term" value="F:phosphorelay sensor kinase activity"/>
    <property type="evidence" value="ECO:0007669"/>
    <property type="project" value="InterPro"/>
</dbReference>
<dbReference type="SUPFAM" id="SSF47384">
    <property type="entry name" value="Homodimeric domain of signal transducing histidine kinase"/>
    <property type="match status" value="1"/>
</dbReference>
<reference evidence="12" key="1">
    <citation type="submission" date="2022-05" db="EMBL/GenBank/DDBJ databases">
        <title>Complete sequence of a novel PHA-producing Halomonas strain.</title>
        <authorList>
            <person name="Zheng Z."/>
        </authorList>
    </citation>
    <scope>NUCLEOTIDE SEQUENCE</scope>
    <source>
        <strain evidence="12">ZZQ-149</strain>
    </source>
</reference>
<evidence type="ECO:0000256" key="6">
    <source>
        <dbReference type="PROSITE-ProRule" id="PRU00169"/>
    </source>
</evidence>
<dbReference type="PROSITE" id="PS50894">
    <property type="entry name" value="HPT"/>
    <property type="match status" value="1"/>
</dbReference>
<dbReference type="InterPro" id="IPR011006">
    <property type="entry name" value="CheY-like_superfamily"/>
</dbReference>
<dbReference type="GO" id="GO:0005886">
    <property type="term" value="C:plasma membrane"/>
    <property type="evidence" value="ECO:0007669"/>
    <property type="project" value="UniProtKB-SubCell"/>
</dbReference>
<proteinExistence type="predicted"/>
<dbReference type="PRINTS" id="PR00344">
    <property type="entry name" value="BCTRLSENSOR"/>
</dbReference>
<dbReference type="PANTHER" id="PTHR45339">
    <property type="entry name" value="HYBRID SIGNAL TRANSDUCTION HISTIDINE KINASE J"/>
    <property type="match status" value="1"/>
</dbReference>
<dbReference type="PROSITE" id="PS50110">
    <property type="entry name" value="RESPONSE_REGULATORY"/>
    <property type="match status" value="1"/>
</dbReference>
<dbReference type="InterPro" id="IPR003594">
    <property type="entry name" value="HATPase_dom"/>
</dbReference>
<dbReference type="InterPro" id="IPR004358">
    <property type="entry name" value="Sig_transdc_His_kin-like_C"/>
</dbReference>
<evidence type="ECO:0000256" key="7">
    <source>
        <dbReference type="SAM" id="Coils"/>
    </source>
</evidence>
<dbReference type="KEGG" id="hqn:M0220_09385"/>
<keyword evidence="12" id="KW-0067">ATP-binding</keyword>
<feature type="transmembrane region" description="Helical" evidence="8">
    <location>
        <begin position="15"/>
        <end position="35"/>
    </location>
</feature>
<keyword evidence="7" id="KW-0175">Coiled coil</keyword>
<evidence type="ECO:0000256" key="1">
    <source>
        <dbReference type="ARBA" id="ARBA00000085"/>
    </source>
</evidence>
<feature type="domain" description="Response regulatory" evidence="10">
    <location>
        <begin position="482"/>
        <end position="603"/>
    </location>
</feature>
<dbReference type="Pfam" id="PF02518">
    <property type="entry name" value="HATPase_c"/>
    <property type="match status" value="1"/>
</dbReference>
<dbReference type="Proteomes" id="UP001164935">
    <property type="component" value="Chromosome"/>
</dbReference>
<comment type="catalytic activity">
    <reaction evidence="1">
        <text>ATP + protein L-histidine = ADP + protein N-phospho-L-histidine.</text>
        <dbReference type="EC" id="2.7.13.3"/>
    </reaction>
</comment>
<dbReference type="CDD" id="cd17546">
    <property type="entry name" value="REC_hyHK_CKI1_RcsC-like"/>
    <property type="match status" value="1"/>
</dbReference>
<keyword evidence="8" id="KW-0812">Transmembrane</keyword>
<evidence type="ECO:0000256" key="4">
    <source>
        <dbReference type="ARBA" id="ARBA00023012"/>
    </source>
</evidence>
<keyword evidence="3 6" id="KW-0597">Phosphoprotein</keyword>
<dbReference type="SUPFAM" id="SSF52172">
    <property type="entry name" value="CheY-like"/>
    <property type="match status" value="1"/>
</dbReference>
<dbReference type="PROSITE" id="PS50109">
    <property type="entry name" value="HIS_KIN"/>
    <property type="match status" value="1"/>
</dbReference>
<dbReference type="EMBL" id="CP096973">
    <property type="protein sequence ID" value="UYO73114.1"/>
    <property type="molecule type" value="Genomic_DNA"/>
</dbReference>
<dbReference type="InterPro" id="IPR036097">
    <property type="entry name" value="HisK_dim/P_sf"/>
</dbReference>
<dbReference type="SUPFAM" id="SSF55874">
    <property type="entry name" value="ATPase domain of HSP90 chaperone/DNA topoisomerase II/histidine kinase"/>
    <property type="match status" value="1"/>
</dbReference>
<dbReference type="AlphaFoldDB" id="A0AA46TML8"/>
<feature type="modified residue" description="4-aspartylphosphate" evidence="6">
    <location>
        <position position="533"/>
    </location>
</feature>
<evidence type="ECO:0000313" key="13">
    <source>
        <dbReference type="Proteomes" id="UP001164935"/>
    </source>
</evidence>
<dbReference type="InterPro" id="IPR036641">
    <property type="entry name" value="HPT_dom_sf"/>
</dbReference>
<feature type="transmembrane region" description="Helical" evidence="8">
    <location>
        <begin position="181"/>
        <end position="204"/>
    </location>
</feature>
<dbReference type="EC" id="2.7.13.3" evidence="2"/>
<feature type="coiled-coil region" evidence="7">
    <location>
        <begin position="207"/>
        <end position="237"/>
    </location>
</feature>
<evidence type="ECO:0000259" key="11">
    <source>
        <dbReference type="PROSITE" id="PS50894"/>
    </source>
</evidence>
<dbReference type="Gene3D" id="3.40.50.2300">
    <property type="match status" value="1"/>
</dbReference>
<dbReference type="InterPro" id="IPR008207">
    <property type="entry name" value="Sig_transdc_His_kin_Hpt_dom"/>
</dbReference>
<dbReference type="RefSeq" id="WP_264017467.1">
    <property type="nucleotide sequence ID" value="NZ_CP096973.1"/>
</dbReference>
<dbReference type="InterPro" id="IPR003661">
    <property type="entry name" value="HisK_dim/P_dom"/>
</dbReference>
<dbReference type="GO" id="GO:0005524">
    <property type="term" value="F:ATP binding"/>
    <property type="evidence" value="ECO:0007669"/>
    <property type="project" value="UniProtKB-KW"/>
</dbReference>
<dbReference type="FunFam" id="3.30.565.10:FF:000010">
    <property type="entry name" value="Sensor histidine kinase RcsC"/>
    <property type="match status" value="1"/>
</dbReference>
<dbReference type="Gene3D" id="1.20.120.160">
    <property type="entry name" value="HPT domain"/>
    <property type="match status" value="1"/>
</dbReference>
<dbReference type="SUPFAM" id="SSF47226">
    <property type="entry name" value="Histidine-containing phosphotransfer domain, HPT domain"/>
    <property type="match status" value="1"/>
</dbReference>
<keyword evidence="4" id="KW-0902">Two-component regulatory system</keyword>
<dbReference type="SMART" id="SM00387">
    <property type="entry name" value="HATPase_c"/>
    <property type="match status" value="1"/>
</dbReference>
<dbReference type="CDD" id="cd00082">
    <property type="entry name" value="HisKA"/>
    <property type="match status" value="1"/>
</dbReference>
<evidence type="ECO:0000259" key="9">
    <source>
        <dbReference type="PROSITE" id="PS50109"/>
    </source>
</evidence>
<evidence type="ECO:0000256" key="2">
    <source>
        <dbReference type="ARBA" id="ARBA00012438"/>
    </source>
</evidence>
<evidence type="ECO:0000313" key="12">
    <source>
        <dbReference type="EMBL" id="UYO73114.1"/>
    </source>
</evidence>
<evidence type="ECO:0000256" key="8">
    <source>
        <dbReference type="SAM" id="Phobius"/>
    </source>
</evidence>
<dbReference type="Pfam" id="PF01627">
    <property type="entry name" value="Hpt"/>
    <property type="match status" value="1"/>
</dbReference>
<keyword evidence="12" id="KW-0547">Nucleotide-binding</keyword>
<dbReference type="Pfam" id="PF00072">
    <property type="entry name" value="Response_reg"/>
    <property type="match status" value="1"/>
</dbReference>
<dbReference type="Pfam" id="PF00512">
    <property type="entry name" value="HisKA"/>
    <property type="match status" value="1"/>
</dbReference>
<feature type="domain" description="HPt" evidence="11">
    <location>
        <begin position="646"/>
        <end position="741"/>
    </location>
</feature>
<dbReference type="Gene3D" id="3.30.565.10">
    <property type="entry name" value="Histidine kinase-like ATPase, C-terminal domain"/>
    <property type="match status" value="1"/>
</dbReference>
<keyword evidence="13" id="KW-1185">Reference proteome</keyword>
<dbReference type="PANTHER" id="PTHR45339:SF5">
    <property type="entry name" value="HISTIDINE KINASE"/>
    <property type="match status" value="1"/>
</dbReference>
<dbReference type="InterPro" id="IPR001789">
    <property type="entry name" value="Sig_transdc_resp-reg_receiver"/>
</dbReference>
<keyword evidence="8" id="KW-1133">Transmembrane helix</keyword>
<keyword evidence="8" id="KW-0472">Membrane</keyword>
<evidence type="ECO:0000256" key="3">
    <source>
        <dbReference type="ARBA" id="ARBA00022553"/>
    </source>
</evidence>
<dbReference type="InterPro" id="IPR036890">
    <property type="entry name" value="HATPase_C_sf"/>
</dbReference>
<protein>
    <recommendedName>
        <fullName evidence="2">histidine kinase</fullName>
        <ecNumber evidence="2">2.7.13.3</ecNumber>
    </recommendedName>
</protein>
<feature type="domain" description="Histidine kinase" evidence="9">
    <location>
        <begin position="244"/>
        <end position="461"/>
    </location>
</feature>
<dbReference type="CDD" id="cd16922">
    <property type="entry name" value="HATPase_EvgS-ArcB-TorS-like"/>
    <property type="match status" value="1"/>
</dbReference>
<dbReference type="SMART" id="SM00448">
    <property type="entry name" value="REC"/>
    <property type="match status" value="1"/>
</dbReference>
<dbReference type="InterPro" id="IPR005467">
    <property type="entry name" value="His_kinase_dom"/>
</dbReference>
<name>A0AA46TML8_9GAMM</name>
<organism evidence="12 13">
    <name type="scientific">Halomonas qinghailakensis</name>
    <dbReference type="NCBI Taxonomy" id="2937790"/>
    <lineage>
        <taxon>Bacteria</taxon>
        <taxon>Pseudomonadati</taxon>
        <taxon>Pseudomonadota</taxon>
        <taxon>Gammaproteobacteria</taxon>
        <taxon>Oceanospirillales</taxon>
        <taxon>Halomonadaceae</taxon>
        <taxon>Halomonas</taxon>
    </lineage>
</organism>
<feature type="modified residue" description="Phosphohistidine" evidence="5">
    <location>
        <position position="685"/>
    </location>
</feature>